<evidence type="ECO:0000256" key="2">
    <source>
        <dbReference type="ARBA" id="ARBA00018726"/>
    </source>
</evidence>
<name>A0A9Q0IKY2_9TELE</name>
<dbReference type="PRINTS" id="PR01417">
    <property type="entry name" value="GHSRECEPTOR"/>
</dbReference>
<dbReference type="Pfam" id="PF00001">
    <property type="entry name" value="7tm_1"/>
    <property type="match status" value="1"/>
</dbReference>
<feature type="transmembrane region" description="Helical" evidence="17">
    <location>
        <begin position="40"/>
        <end position="67"/>
    </location>
</feature>
<keyword evidence="11 15" id="KW-0807">Transducer</keyword>
<feature type="compositionally biased region" description="Basic and acidic residues" evidence="16">
    <location>
        <begin position="253"/>
        <end position="301"/>
    </location>
</feature>
<evidence type="ECO:0000256" key="6">
    <source>
        <dbReference type="ARBA" id="ARBA00023040"/>
    </source>
</evidence>
<feature type="region of interest" description="Disordered" evidence="16">
    <location>
        <begin position="1"/>
        <end position="22"/>
    </location>
</feature>
<evidence type="ECO:0000256" key="14">
    <source>
        <dbReference type="ARBA" id="ARBA00056988"/>
    </source>
</evidence>
<evidence type="ECO:0000256" key="1">
    <source>
        <dbReference type="ARBA" id="ARBA00004651"/>
    </source>
</evidence>
<evidence type="ECO:0000256" key="13">
    <source>
        <dbReference type="ARBA" id="ARBA00033151"/>
    </source>
</evidence>
<evidence type="ECO:0000313" key="19">
    <source>
        <dbReference type="EMBL" id="KAJ3601738.1"/>
    </source>
</evidence>
<comment type="subcellular location">
    <subcellularLocation>
        <location evidence="1">Cell membrane</location>
        <topology evidence="1">Multi-pass membrane protein</topology>
    </subcellularLocation>
</comment>
<reference evidence="19" key="1">
    <citation type="submission" date="2022-07" db="EMBL/GenBank/DDBJ databases">
        <title>Chromosome-level genome of Muraenolepis orangiensis.</title>
        <authorList>
            <person name="Kim J."/>
        </authorList>
    </citation>
    <scope>NUCLEOTIDE SEQUENCE</scope>
    <source>
        <strain evidence="19">KU_S4_2022</strain>
        <tissue evidence="19">Muscle</tissue>
    </source>
</reference>
<protein>
    <recommendedName>
        <fullName evidence="2">Growth hormone secretagogue receptor type 1</fullName>
    </recommendedName>
    <alternativeName>
        <fullName evidence="13">GH-releasing peptide receptor</fullName>
    </alternativeName>
    <alternativeName>
        <fullName evidence="12">Ghrelin receptor</fullName>
    </alternativeName>
</protein>
<feature type="transmembrane region" description="Helical" evidence="17">
    <location>
        <begin position="76"/>
        <end position="95"/>
    </location>
</feature>
<comment type="similarity">
    <text evidence="15">Belongs to the G-protein coupled receptor 1 family.</text>
</comment>
<dbReference type="InterPro" id="IPR000276">
    <property type="entry name" value="GPCR_Rhodpsn"/>
</dbReference>
<feature type="domain" description="G-protein coupled receptors family 1 profile" evidence="18">
    <location>
        <begin position="57"/>
        <end position="178"/>
    </location>
</feature>
<evidence type="ECO:0000256" key="8">
    <source>
        <dbReference type="ARBA" id="ARBA00023157"/>
    </source>
</evidence>
<dbReference type="SUPFAM" id="SSF81321">
    <property type="entry name" value="Family A G protein-coupled receptor-like"/>
    <property type="match status" value="1"/>
</dbReference>
<comment type="caution">
    <text evidence="19">The sequence shown here is derived from an EMBL/GenBank/DDBJ whole genome shotgun (WGS) entry which is preliminary data.</text>
</comment>
<feature type="transmembrane region" description="Helical" evidence="17">
    <location>
        <begin position="115"/>
        <end position="136"/>
    </location>
</feature>
<evidence type="ECO:0000256" key="12">
    <source>
        <dbReference type="ARBA" id="ARBA00032291"/>
    </source>
</evidence>
<dbReference type="AlphaFoldDB" id="A0A9Q0IKY2"/>
<proteinExistence type="inferred from homology"/>
<evidence type="ECO:0000256" key="11">
    <source>
        <dbReference type="ARBA" id="ARBA00023224"/>
    </source>
</evidence>
<keyword evidence="5 17" id="KW-1133">Transmembrane helix</keyword>
<dbReference type="Gene3D" id="1.20.1070.10">
    <property type="entry name" value="Rhodopsin 7-helix transmembrane proteins"/>
    <property type="match status" value="1"/>
</dbReference>
<evidence type="ECO:0000259" key="18">
    <source>
        <dbReference type="PROSITE" id="PS50262"/>
    </source>
</evidence>
<dbReference type="PANTHER" id="PTHR24243:SF7">
    <property type="entry name" value="GROWTH HORMONE SECRETAGOGUE RECEPTOR TYPE 1"/>
    <property type="match status" value="1"/>
</dbReference>
<dbReference type="PRINTS" id="PR00237">
    <property type="entry name" value="GPCRRHODOPSN"/>
</dbReference>
<evidence type="ECO:0000256" key="10">
    <source>
        <dbReference type="ARBA" id="ARBA00023180"/>
    </source>
</evidence>
<evidence type="ECO:0000256" key="17">
    <source>
        <dbReference type="SAM" id="Phobius"/>
    </source>
</evidence>
<dbReference type="Proteomes" id="UP001148018">
    <property type="component" value="Unassembled WGS sequence"/>
</dbReference>
<keyword evidence="6 15" id="KW-0297">G-protein coupled receptor</keyword>
<dbReference type="GO" id="GO:0001616">
    <property type="term" value="F:growth hormone secretagogue receptor activity"/>
    <property type="evidence" value="ECO:0007669"/>
    <property type="project" value="TreeGrafter"/>
</dbReference>
<dbReference type="GO" id="GO:0009755">
    <property type="term" value="P:hormone-mediated signaling pathway"/>
    <property type="evidence" value="ECO:0007669"/>
    <property type="project" value="TreeGrafter"/>
</dbReference>
<keyword evidence="9 15" id="KW-0675">Receptor</keyword>
<evidence type="ECO:0000256" key="16">
    <source>
        <dbReference type="SAM" id="MobiDB-lite"/>
    </source>
</evidence>
<evidence type="ECO:0000256" key="4">
    <source>
        <dbReference type="ARBA" id="ARBA00022692"/>
    </source>
</evidence>
<sequence>MELDAGRGCEEEEQGSGFLENCSNPFESPGDDPIFGLSELVGVTAVCVPLMLLGILGNLLTILVVWLRPHMRSSTYWYLSSMAVSDLLILLLLPLDLYKLWKPRPWTLGDGACKLTMFLSECCTFSTILHITFLSLERYMAVCWPILTKTLVTRHRSKALIGCLWLGAVLSATPVLLMVGVEEVEQEEFGVQWGEGRADEGWMRGGGVEDEGWMRGGGVEDEGWMRGGGVEDEGRLTGGGVDRWPVGGEGDGEEMKEYDGGGKQSEEGGRGVRPGCWERLEEAARQEKVKGRKVNPEEQRRTLQQTSKGRGEEREK</sequence>
<dbReference type="EMBL" id="JANIIK010000047">
    <property type="protein sequence ID" value="KAJ3601738.1"/>
    <property type="molecule type" value="Genomic_DNA"/>
</dbReference>
<keyword evidence="10" id="KW-0325">Glycoprotein</keyword>
<dbReference type="OrthoDB" id="5962705at2759"/>
<keyword evidence="4 15" id="KW-0812">Transmembrane</keyword>
<evidence type="ECO:0000313" key="20">
    <source>
        <dbReference type="Proteomes" id="UP001148018"/>
    </source>
</evidence>
<evidence type="ECO:0000256" key="3">
    <source>
        <dbReference type="ARBA" id="ARBA00022475"/>
    </source>
</evidence>
<keyword evidence="20" id="KW-1185">Reference proteome</keyword>
<evidence type="ECO:0000256" key="15">
    <source>
        <dbReference type="RuleBase" id="RU000688"/>
    </source>
</evidence>
<organism evidence="19 20">
    <name type="scientific">Muraenolepis orangiensis</name>
    <name type="common">Patagonian moray cod</name>
    <dbReference type="NCBI Taxonomy" id="630683"/>
    <lineage>
        <taxon>Eukaryota</taxon>
        <taxon>Metazoa</taxon>
        <taxon>Chordata</taxon>
        <taxon>Craniata</taxon>
        <taxon>Vertebrata</taxon>
        <taxon>Euteleostomi</taxon>
        <taxon>Actinopterygii</taxon>
        <taxon>Neopterygii</taxon>
        <taxon>Teleostei</taxon>
        <taxon>Neoteleostei</taxon>
        <taxon>Acanthomorphata</taxon>
        <taxon>Zeiogadaria</taxon>
        <taxon>Gadariae</taxon>
        <taxon>Gadiformes</taxon>
        <taxon>Muraenolepidoidei</taxon>
        <taxon>Muraenolepididae</taxon>
        <taxon>Muraenolepis</taxon>
    </lineage>
</organism>
<keyword evidence="3" id="KW-1003">Cell membrane</keyword>
<comment type="function">
    <text evidence="14">Receptor for ghrelin, coupled to G-alpha-11 proteins. Stimulates growth hormone secretion. Also binds other growth hormone releasing peptides (GHRP) (e.g. Met-enkephalin and GHRP-6) as well as non-peptide, low molecular weight secretagogues (e.g. L-692,429, MK-0677, adenosine).</text>
</comment>
<keyword evidence="7 17" id="KW-0472">Membrane</keyword>
<dbReference type="InterPro" id="IPR003905">
    <property type="entry name" value="GHS-R/MTLR"/>
</dbReference>
<dbReference type="PROSITE" id="PS50262">
    <property type="entry name" value="G_PROTEIN_RECEP_F1_2"/>
    <property type="match status" value="1"/>
</dbReference>
<feature type="transmembrane region" description="Helical" evidence="17">
    <location>
        <begin position="157"/>
        <end position="179"/>
    </location>
</feature>
<dbReference type="PROSITE" id="PS00237">
    <property type="entry name" value="G_PROTEIN_RECEP_F1_1"/>
    <property type="match status" value="1"/>
</dbReference>
<keyword evidence="8" id="KW-1015">Disulfide bond</keyword>
<feature type="region of interest" description="Disordered" evidence="16">
    <location>
        <begin position="200"/>
        <end position="316"/>
    </location>
</feature>
<dbReference type="InterPro" id="IPR017452">
    <property type="entry name" value="GPCR_Rhodpsn_7TM"/>
</dbReference>
<accession>A0A9Q0IKY2</accession>
<evidence type="ECO:0000256" key="9">
    <source>
        <dbReference type="ARBA" id="ARBA00023170"/>
    </source>
</evidence>
<dbReference type="PANTHER" id="PTHR24243">
    <property type="entry name" value="G-PROTEIN COUPLED RECEPTOR"/>
    <property type="match status" value="1"/>
</dbReference>
<dbReference type="GO" id="GO:0005886">
    <property type="term" value="C:plasma membrane"/>
    <property type="evidence" value="ECO:0007669"/>
    <property type="project" value="UniProtKB-SubCell"/>
</dbReference>
<evidence type="ECO:0000256" key="5">
    <source>
        <dbReference type="ARBA" id="ARBA00022989"/>
    </source>
</evidence>
<evidence type="ECO:0000256" key="7">
    <source>
        <dbReference type="ARBA" id="ARBA00023136"/>
    </source>
</evidence>
<gene>
    <name evidence="19" type="ORF">NHX12_032705</name>
</gene>